<keyword evidence="3" id="KW-0633">Potassium transport</keyword>
<reference evidence="14 15" key="1">
    <citation type="submission" date="2019-10" db="EMBL/GenBank/DDBJ databases">
        <title>Description of Paenibacillus terricola sp. nov.</title>
        <authorList>
            <person name="Carlier A."/>
            <person name="Qi S."/>
        </authorList>
    </citation>
    <scope>NUCLEOTIDE SEQUENCE [LARGE SCALE GENOMIC DNA]</scope>
    <source>
        <strain evidence="14 15">LMG 31459</strain>
    </source>
</reference>
<dbReference type="PANTHER" id="PTHR10027:SF10">
    <property type="entry name" value="SLOWPOKE 2, ISOFORM D"/>
    <property type="match status" value="1"/>
</dbReference>
<keyword evidence="5" id="KW-0631">Potassium channel</keyword>
<feature type="transmembrane region" description="Helical" evidence="12">
    <location>
        <begin position="6"/>
        <end position="25"/>
    </location>
</feature>
<feature type="domain" description="Potassium channel" evidence="13">
    <location>
        <begin position="112"/>
        <end position="193"/>
    </location>
</feature>
<comment type="subcellular location">
    <subcellularLocation>
        <location evidence="1">Membrane</location>
        <topology evidence="1">Multi-pass membrane protein</topology>
    </subcellularLocation>
</comment>
<dbReference type="InterPro" id="IPR013099">
    <property type="entry name" value="K_chnl_dom"/>
</dbReference>
<dbReference type="RefSeq" id="WP_171718341.1">
    <property type="nucleotide sequence ID" value="NZ_WHOB01000055.1"/>
</dbReference>
<gene>
    <name evidence="14" type="ORF">GC101_17895</name>
</gene>
<evidence type="ECO:0000256" key="4">
    <source>
        <dbReference type="ARBA" id="ARBA00022692"/>
    </source>
</evidence>
<evidence type="ECO:0000256" key="9">
    <source>
        <dbReference type="ARBA" id="ARBA00023136"/>
    </source>
</evidence>
<keyword evidence="8" id="KW-0406">Ion transport</keyword>
<evidence type="ECO:0000259" key="13">
    <source>
        <dbReference type="Pfam" id="PF07885"/>
    </source>
</evidence>
<keyword evidence="4 12" id="KW-0812">Transmembrane</keyword>
<keyword evidence="6" id="KW-0630">Potassium</keyword>
<accession>A0ABX1YI93</accession>
<feature type="transmembrane region" description="Helical" evidence="12">
    <location>
        <begin position="140"/>
        <end position="160"/>
    </location>
</feature>
<feature type="compositionally biased region" description="Basic and acidic residues" evidence="11">
    <location>
        <begin position="221"/>
        <end position="230"/>
    </location>
</feature>
<dbReference type="EMBL" id="WHOB01000055">
    <property type="protein sequence ID" value="NOU80740.1"/>
    <property type="molecule type" value="Genomic_DNA"/>
</dbReference>
<feature type="transmembrane region" description="Helical" evidence="12">
    <location>
        <begin position="64"/>
        <end position="84"/>
    </location>
</feature>
<evidence type="ECO:0000256" key="1">
    <source>
        <dbReference type="ARBA" id="ARBA00004141"/>
    </source>
</evidence>
<protein>
    <submittedName>
        <fullName evidence="14">Two pore domain potassium channel family protein</fullName>
    </submittedName>
</protein>
<dbReference type="PANTHER" id="PTHR10027">
    <property type="entry name" value="CALCIUM-ACTIVATED POTASSIUM CHANNEL ALPHA CHAIN"/>
    <property type="match status" value="1"/>
</dbReference>
<evidence type="ECO:0000256" key="2">
    <source>
        <dbReference type="ARBA" id="ARBA00022448"/>
    </source>
</evidence>
<evidence type="ECO:0000256" key="10">
    <source>
        <dbReference type="ARBA" id="ARBA00023303"/>
    </source>
</evidence>
<organism evidence="14 15">
    <name type="scientific">Paenibacillus phytohabitans</name>
    <dbReference type="NCBI Taxonomy" id="2654978"/>
    <lineage>
        <taxon>Bacteria</taxon>
        <taxon>Bacillati</taxon>
        <taxon>Bacillota</taxon>
        <taxon>Bacilli</taxon>
        <taxon>Bacillales</taxon>
        <taxon>Paenibacillaceae</taxon>
        <taxon>Paenibacillus</taxon>
    </lineage>
</organism>
<sequence>MAWWIWIFNFAVIILLALWFLRIKLSWMGKGVLLAPILIYALISVEDLLNLIDLGTIVPGNRGLRGLILIFVLASVLFYILFIFHEIKDSNSKEVRLQQTLVRISIAAFTCIIFFTVVYTSIYKLFGQSSFQGEGIGQDLLSQLITFLYFSVATFTTVGYGDVAPIDNTSRLVVVMQICFSFITVAYALSMLGLFRKILGPGTTEEEIEAAIEVDIDDKVEEAVTDKDEEREQEEQEEKEAPDEREAPDAGTPRKRPGSDKMSDEPAD</sequence>
<evidence type="ECO:0000256" key="7">
    <source>
        <dbReference type="ARBA" id="ARBA00022989"/>
    </source>
</evidence>
<keyword evidence="9 12" id="KW-0472">Membrane</keyword>
<name>A0ABX1YI93_9BACL</name>
<dbReference type="SUPFAM" id="SSF81324">
    <property type="entry name" value="Voltage-gated potassium channels"/>
    <property type="match status" value="1"/>
</dbReference>
<evidence type="ECO:0000313" key="14">
    <source>
        <dbReference type="EMBL" id="NOU80740.1"/>
    </source>
</evidence>
<feature type="compositionally biased region" description="Basic and acidic residues" evidence="11">
    <location>
        <begin position="257"/>
        <end position="268"/>
    </location>
</feature>
<dbReference type="Pfam" id="PF07885">
    <property type="entry name" value="Ion_trans_2"/>
    <property type="match status" value="1"/>
</dbReference>
<keyword evidence="2" id="KW-0813">Transport</keyword>
<dbReference type="Proteomes" id="UP000596857">
    <property type="component" value="Unassembled WGS sequence"/>
</dbReference>
<feature type="transmembrane region" description="Helical" evidence="12">
    <location>
        <begin position="172"/>
        <end position="195"/>
    </location>
</feature>
<evidence type="ECO:0000256" key="8">
    <source>
        <dbReference type="ARBA" id="ARBA00023065"/>
    </source>
</evidence>
<feature type="compositionally biased region" description="Acidic residues" evidence="11">
    <location>
        <begin position="231"/>
        <end position="241"/>
    </location>
</feature>
<keyword evidence="10 14" id="KW-0407">Ion channel</keyword>
<dbReference type="GO" id="GO:0034220">
    <property type="term" value="P:monoatomic ion transmembrane transport"/>
    <property type="evidence" value="ECO:0007669"/>
    <property type="project" value="UniProtKB-KW"/>
</dbReference>
<feature type="region of interest" description="Disordered" evidence="11">
    <location>
        <begin position="215"/>
        <end position="268"/>
    </location>
</feature>
<proteinExistence type="predicted"/>
<evidence type="ECO:0000313" key="15">
    <source>
        <dbReference type="Proteomes" id="UP000596857"/>
    </source>
</evidence>
<feature type="transmembrane region" description="Helical" evidence="12">
    <location>
        <begin position="100"/>
        <end position="120"/>
    </location>
</feature>
<evidence type="ECO:0000256" key="5">
    <source>
        <dbReference type="ARBA" id="ARBA00022826"/>
    </source>
</evidence>
<evidence type="ECO:0000256" key="6">
    <source>
        <dbReference type="ARBA" id="ARBA00022958"/>
    </source>
</evidence>
<keyword evidence="7 12" id="KW-1133">Transmembrane helix</keyword>
<dbReference type="Gene3D" id="1.10.287.70">
    <property type="match status" value="1"/>
</dbReference>
<feature type="transmembrane region" description="Helical" evidence="12">
    <location>
        <begin position="32"/>
        <end position="52"/>
    </location>
</feature>
<keyword evidence="15" id="KW-1185">Reference proteome</keyword>
<evidence type="ECO:0000256" key="3">
    <source>
        <dbReference type="ARBA" id="ARBA00022538"/>
    </source>
</evidence>
<evidence type="ECO:0000256" key="12">
    <source>
        <dbReference type="SAM" id="Phobius"/>
    </source>
</evidence>
<evidence type="ECO:0000256" key="11">
    <source>
        <dbReference type="SAM" id="MobiDB-lite"/>
    </source>
</evidence>
<dbReference type="InterPro" id="IPR047871">
    <property type="entry name" value="K_chnl_Slo-like"/>
</dbReference>
<comment type="caution">
    <text evidence="14">The sequence shown here is derived from an EMBL/GenBank/DDBJ whole genome shotgun (WGS) entry which is preliminary data.</text>
</comment>